<dbReference type="EMBL" id="GBXM01066276">
    <property type="protein sequence ID" value="JAH42301.1"/>
    <property type="molecule type" value="Transcribed_RNA"/>
</dbReference>
<reference evidence="1" key="2">
    <citation type="journal article" date="2015" name="Fish Shellfish Immunol.">
        <title>Early steps in the European eel (Anguilla anguilla)-Vibrio vulnificus interaction in the gills: Role of the RtxA13 toxin.</title>
        <authorList>
            <person name="Callol A."/>
            <person name="Pajuelo D."/>
            <person name="Ebbesson L."/>
            <person name="Teles M."/>
            <person name="MacKenzie S."/>
            <person name="Amaro C."/>
        </authorList>
    </citation>
    <scope>NUCLEOTIDE SEQUENCE</scope>
</reference>
<proteinExistence type="predicted"/>
<protein>
    <submittedName>
        <fullName evidence="1">Uncharacterized protein</fullName>
    </submittedName>
</protein>
<reference evidence="1" key="1">
    <citation type="submission" date="2014-11" db="EMBL/GenBank/DDBJ databases">
        <authorList>
            <person name="Amaro Gonzalez C."/>
        </authorList>
    </citation>
    <scope>NUCLEOTIDE SEQUENCE</scope>
</reference>
<dbReference type="AlphaFoldDB" id="A0A0E9SLX5"/>
<evidence type="ECO:0000313" key="1">
    <source>
        <dbReference type="EMBL" id="JAH42301.1"/>
    </source>
</evidence>
<accession>A0A0E9SLX5</accession>
<name>A0A0E9SLX5_ANGAN</name>
<sequence>MQGLKIANGKASLMELEEVTTANRSSTGSSGGTGG</sequence>
<organism evidence="1">
    <name type="scientific">Anguilla anguilla</name>
    <name type="common">European freshwater eel</name>
    <name type="synonym">Muraena anguilla</name>
    <dbReference type="NCBI Taxonomy" id="7936"/>
    <lineage>
        <taxon>Eukaryota</taxon>
        <taxon>Metazoa</taxon>
        <taxon>Chordata</taxon>
        <taxon>Craniata</taxon>
        <taxon>Vertebrata</taxon>
        <taxon>Euteleostomi</taxon>
        <taxon>Actinopterygii</taxon>
        <taxon>Neopterygii</taxon>
        <taxon>Teleostei</taxon>
        <taxon>Anguilliformes</taxon>
        <taxon>Anguillidae</taxon>
        <taxon>Anguilla</taxon>
    </lineage>
</organism>